<protein>
    <submittedName>
        <fullName evidence="2">Uncharacterized protein</fullName>
    </submittedName>
</protein>
<comment type="caution">
    <text evidence="2">The sequence shown here is derived from an EMBL/GenBank/DDBJ whole genome shotgun (WGS) entry which is preliminary data.</text>
</comment>
<gene>
    <name evidence="2" type="ORF">PHYPSEUDO_014866</name>
</gene>
<evidence type="ECO:0000313" key="3">
    <source>
        <dbReference type="Proteomes" id="UP000694044"/>
    </source>
</evidence>
<dbReference type="EMBL" id="JAGDFM010000088">
    <property type="protein sequence ID" value="KAG7386990.1"/>
    <property type="molecule type" value="Genomic_DNA"/>
</dbReference>
<proteinExistence type="predicted"/>
<dbReference type="AlphaFoldDB" id="A0A8T1W486"/>
<reference evidence="2" key="1">
    <citation type="submission" date="2021-02" db="EMBL/GenBank/DDBJ databases">
        <authorList>
            <person name="Palmer J.M."/>
        </authorList>
    </citation>
    <scope>NUCLEOTIDE SEQUENCE</scope>
    <source>
        <strain evidence="2">SCRP734</strain>
    </source>
</reference>
<organism evidence="2 3">
    <name type="scientific">Phytophthora pseudosyringae</name>
    <dbReference type="NCBI Taxonomy" id="221518"/>
    <lineage>
        <taxon>Eukaryota</taxon>
        <taxon>Sar</taxon>
        <taxon>Stramenopiles</taxon>
        <taxon>Oomycota</taxon>
        <taxon>Peronosporomycetes</taxon>
        <taxon>Peronosporales</taxon>
        <taxon>Peronosporaceae</taxon>
        <taxon>Phytophthora</taxon>
    </lineage>
</organism>
<evidence type="ECO:0000313" key="2">
    <source>
        <dbReference type="EMBL" id="KAG7386990.1"/>
    </source>
</evidence>
<keyword evidence="3" id="KW-1185">Reference proteome</keyword>
<feature type="region of interest" description="Disordered" evidence="1">
    <location>
        <begin position="25"/>
        <end position="46"/>
    </location>
</feature>
<accession>A0A8T1W486</accession>
<name>A0A8T1W486_9STRA</name>
<sequence>MTAYSTPLLELSVLQAASKGSMSRSIKAGISSSSSSSSGTSMNLGSAASLSSSFASASSRIPSRAWAFRRRLVRKDLVGDRRRRQQCGRQVERWGSRGRWVRFQQQRPVRVRYQN</sequence>
<dbReference type="Proteomes" id="UP000694044">
    <property type="component" value="Unassembled WGS sequence"/>
</dbReference>
<evidence type="ECO:0000256" key="1">
    <source>
        <dbReference type="SAM" id="MobiDB-lite"/>
    </source>
</evidence>